<protein>
    <recommendedName>
        <fullName evidence="4">Transmembrane protein</fullName>
    </recommendedName>
</protein>
<organism evidence="2 3">
    <name type="scientific">Paracoccus siganidrum</name>
    <dbReference type="NCBI Taxonomy" id="1276757"/>
    <lineage>
        <taxon>Bacteria</taxon>
        <taxon>Pseudomonadati</taxon>
        <taxon>Pseudomonadota</taxon>
        <taxon>Alphaproteobacteria</taxon>
        <taxon>Rhodobacterales</taxon>
        <taxon>Paracoccaceae</taxon>
        <taxon>Paracoccus</taxon>
    </lineage>
</organism>
<accession>A0A419ACS6</accession>
<evidence type="ECO:0000313" key="2">
    <source>
        <dbReference type="EMBL" id="RJL22673.1"/>
    </source>
</evidence>
<feature type="transmembrane region" description="Helical" evidence="1">
    <location>
        <begin position="12"/>
        <end position="32"/>
    </location>
</feature>
<name>A0A419ACS6_9RHOB</name>
<evidence type="ECO:0000256" key="1">
    <source>
        <dbReference type="SAM" id="Phobius"/>
    </source>
</evidence>
<feature type="transmembrane region" description="Helical" evidence="1">
    <location>
        <begin position="38"/>
        <end position="59"/>
    </location>
</feature>
<evidence type="ECO:0008006" key="4">
    <source>
        <dbReference type="Google" id="ProtNLM"/>
    </source>
</evidence>
<keyword evidence="1" id="KW-0472">Membrane</keyword>
<keyword evidence="1" id="KW-0812">Transmembrane</keyword>
<keyword evidence="1" id="KW-1133">Transmembrane helix</keyword>
<sequence>MNWNRLVRQLHRWIAVAFTLVVLLIFVAMGLGQQPPEWLYFLPLPPLFLLIFTGIYLFFLPYVAKTGRRAG</sequence>
<dbReference type="OrthoDB" id="9812802at2"/>
<keyword evidence="3" id="KW-1185">Reference proteome</keyword>
<proteinExistence type="predicted"/>
<dbReference type="EMBL" id="QZEW01000001">
    <property type="protein sequence ID" value="RJL22673.1"/>
    <property type="molecule type" value="Genomic_DNA"/>
</dbReference>
<evidence type="ECO:0000313" key="3">
    <source>
        <dbReference type="Proteomes" id="UP000283587"/>
    </source>
</evidence>
<dbReference type="AlphaFoldDB" id="A0A419ACS6"/>
<dbReference type="RefSeq" id="WP_119896199.1">
    <property type="nucleotide sequence ID" value="NZ_QNRC01000003.1"/>
</dbReference>
<dbReference type="Proteomes" id="UP000283587">
    <property type="component" value="Unassembled WGS sequence"/>
</dbReference>
<comment type="caution">
    <text evidence="2">The sequence shown here is derived from an EMBL/GenBank/DDBJ whole genome shotgun (WGS) entry which is preliminary data.</text>
</comment>
<reference evidence="3" key="1">
    <citation type="submission" date="2018-09" db="EMBL/GenBank/DDBJ databases">
        <title>Paracoccus onubensis nov. sp. a moderate halophilic bacterium isolated from Gruta de las Maravillas (Aracena, Spain).</title>
        <authorList>
            <person name="Jurado V."/>
            <person name="Gutierrez-Patricio S."/>
            <person name="Gonzalez-Pimentel J.L."/>
            <person name="Miller A.Z."/>
            <person name="Laiz L."/>
            <person name="Saiz-Jimenez C."/>
        </authorList>
    </citation>
    <scope>NUCLEOTIDE SEQUENCE [LARGE SCALE GENOMIC DNA]</scope>
    <source>
        <strain evidence="3">DSM 26381</strain>
    </source>
</reference>
<gene>
    <name evidence="2" type="ORF">D3P05_00315</name>
</gene>